<dbReference type="EMBL" id="KN120593">
    <property type="protein sequence ID" value="KFO38197.1"/>
    <property type="molecule type" value="Genomic_DNA"/>
</dbReference>
<reference evidence="1 2" key="1">
    <citation type="submission" date="2013-11" db="EMBL/GenBank/DDBJ databases">
        <title>The Damaraland mole rat (Fukomys damarensis) genome and evolution of African mole rats.</title>
        <authorList>
            <person name="Gladyshev V.N."/>
            <person name="Fang X."/>
        </authorList>
    </citation>
    <scope>NUCLEOTIDE SEQUENCE [LARGE SCALE GENOMIC DNA]</scope>
    <source>
        <tissue evidence="1">Liver</tissue>
    </source>
</reference>
<organism evidence="1 2">
    <name type="scientific">Fukomys damarensis</name>
    <name type="common">Damaraland mole rat</name>
    <name type="synonym">Cryptomys damarensis</name>
    <dbReference type="NCBI Taxonomy" id="885580"/>
    <lineage>
        <taxon>Eukaryota</taxon>
        <taxon>Metazoa</taxon>
        <taxon>Chordata</taxon>
        <taxon>Craniata</taxon>
        <taxon>Vertebrata</taxon>
        <taxon>Euteleostomi</taxon>
        <taxon>Mammalia</taxon>
        <taxon>Eutheria</taxon>
        <taxon>Euarchontoglires</taxon>
        <taxon>Glires</taxon>
        <taxon>Rodentia</taxon>
        <taxon>Hystricomorpha</taxon>
        <taxon>Bathyergidae</taxon>
        <taxon>Fukomys</taxon>
    </lineage>
</organism>
<evidence type="ECO:0000313" key="1">
    <source>
        <dbReference type="EMBL" id="KFO38197.1"/>
    </source>
</evidence>
<keyword evidence="2" id="KW-1185">Reference proteome</keyword>
<protein>
    <submittedName>
        <fullName evidence="1">Uncharacterized protein</fullName>
    </submittedName>
</protein>
<accession>A0A091E4G6</accession>
<sequence>MMTPADYGMAPFRGVTEGTEVKAATFLGKDFKEGLHVNSYSENVWILLIASLSLLMKQPAEETEVLTDVLQALSHDAPKASSPQVRAGLGQERFRPKEAGEIFSKFSVKPSHPSRGDVVLLSWMSAGPAEIWYHVTLALSQSQIHEKQSFELIQDIDARELPGRLQKVARTDEFQILNNKVEKSMITYYLRQESEKDYTSFKSDSSANLITMGTNFRQNT</sequence>
<dbReference type="AlphaFoldDB" id="A0A091E4G6"/>
<gene>
    <name evidence="1" type="ORF">H920_00398</name>
</gene>
<dbReference type="Proteomes" id="UP000028990">
    <property type="component" value="Unassembled WGS sequence"/>
</dbReference>
<proteinExistence type="predicted"/>
<evidence type="ECO:0000313" key="2">
    <source>
        <dbReference type="Proteomes" id="UP000028990"/>
    </source>
</evidence>
<name>A0A091E4G6_FUKDA</name>